<keyword evidence="4" id="KW-1185">Reference proteome</keyword>
<proteinExistence type="predicted"/>
<reference evidence="4" key="1">
    <citation type="journal article" date="2012" name="Nat. Biotechnol.">
        <title>Reference genome sequence of the model plant Setaria.</title>
        <authorList>
            <person name="Bennetzen J.L."/>
            <person name="Schmutz J."/>
            <person name="Wang H."/>
            <person name="Percifield R."/>
            <person name="Hawkins J."/>
            <person name="Pontaroli A.C."/>
            <person name="Estep M."/>
            <person name="Feng L."/>
            <person name="Vaughn J.N."/>
            <person name="Grimwood J."/>
            <person name="Jenkins J."/>
            <person name="Barry K."/>
            <person name="Lindquist E."/>
            <person name="Hellsten U."/>
            <person name="Deshpande S."/>
            <person name="Wang X."/>
            <person name="Wu X."/>
            <person name="Mitros T."/>
            <person name="Triplett J."/>
            <person name="Yang X."/>
            <person name="Ye C.Y."/>
            <person name="Mauro-Herrera M."/>
            <person name="Wang L."/>
            <person name="Li P."/>
            <person name="Sharma M."/>
            <person name="Sharma R."/>
            <person name="Ronald P.C."/>
            <person name="Panaud O."/>
            <person name="Kellogg E.A."/>
            <person name="Brutnell T.P."/>
            <person name="Doust A.N."/>
            <person name="Tuskan G.A."/>
            <person name="Rokhsar D."/>
            <person name="Devos K.M."/>
        </authorList>
    </citation>
    <scope>NUCLEOTIDE SEQUENCE [LARGE SCALE GENOMIC DNA]</scope>
    <source>
        <strain evidence="4">cv. Yugu1</strain>
    </source>
</reference>
<dbReference type="SUPFAM" id="SSF81383">
    <property type="entry name" value="F-box domain"/>
    <property type="match status" value="1"/>
</dbReference>
<evidence type="ECO:0000256" key="1">
    <source>
        <dbReference type="SAM" id="MobiDB-lite"/>
    </source>
</evidence>
<dbReference type="eggNOG" id="ENOG502R3X1">
    <property type="taxonomic scope" value="Eukaryota"/>
</dbReference>
<dbReference type="Gene3D" id="1.20.1280.50">
    <property type="match status" value="1"/>
</dbReference>
<reference evidence="3" key="2">
    <citation type="submission" date="2018-08" db="UniProtKB">
        <authorList>
            <consortium name="EnsemblPlants"/>
        </authorList>
    </citation>
    <scope>IDENTIFICATION</scope>
    <source>
        <strain evidence="3">Yugu1</strain>
    </source>
</reference>
<accession>K3YMP1</accession>
<sequence>MPQAKRARNASRPRSSAAAAADPPRSSGWFSGRRGPSASRRADDDGTPLHEEIILFIFATFLDIADLVRCAATCRRWRRLVSGDAAFICRGLQRPGPGGKFIPPLAVGYFRQHDADTIHFVPMAPALRRFPLLREPTSPSVMLVGDVRFDTSRIVTSRNGLIVIELRRGKHSRTLKLCVCNPMTGEVRALPPLTGKDGVGYYACTVLTADDYQYQVQNSDAGTPPPSASHYRLLMVYNRRDFTAFRSYSSEDGGGWGPERKVTGARLGKRHMRLTHGGVVACGGRAAYWKTSGGGVFGLRLDTLEATKVSLLEVVGGGEAPAFNVLNTLLGMAPDGRLCAVQLSLPFLQTQQDTITIRVTSCGGGHGGVVDNGILQQGNCLWMKESSIKIMHSFPGNVHSTKVKLQWFCEKSGLVFFTAGKNDGDQRGDLYTLSLSTRVVEKVASNAWDGNMWDNLYGYEMDQAAYLASLAGTEKED</sequence>
<dbReference type="AlphaFoldDB" id="K3YMP1"/>
<dbReference type="Gramene" id="KQL00720">
    <property type="protein sequence ID" value="KQL00720"/>
    <property type="gene ID" value="SETIT_015522mg"/>
</dbReference>
<dbReference type="CDD" id="cd09917">
    <property type="entry name" value="F-box_SF"/>
    <property type="match status" value="1"/>
</dbReference>
<feature type="region of interest" description="Disordered" evidence="1">
    <location>
        <begin position="1"/>
        <end position="44"/>
    </location>
</feature>
<feature type="compositionally biased region" description="Basic residues" evidence="1">
    <location>
        <begin position="1"/>
        <end position="11"/>
    </location>
</feature>
<dbReference type="EMBL" id="AGNK02003549">
    <property type="status" value="NOT_ANNOTATED_CDS"/>
    <property type="molecule type" value="Genomic_DNA"/>
</dbReference>
<dbReference type="EnsemblPlants" id="KQL00720">
    <property type="protein sequence ID" value="KQL00720"/>
    <property type="gene ID" value="SETIT_015522mg"/>
</dbReference>
<dbReference type="InterPro" id="IPR036047">
    <property type="entry name" value="F-box-like_dom_sf"/>
</dbReference>
<organism evidence="3 4">
    <name type="scientific">Setaria italica</name>
    <name type="common">Foxtail millet</name>
    <name type="synonym">Panicum italicum</name>
    <dbReference type="NCBI Taxonomy" id="4555"/>
    <lineage>
        <taxon>Eukaryota</taxon>
        <taxon>Viridiplantae</taxon>
        <taxon>Streptophyta</taxon>
        <taxon>Embryophyta</taxon>
        <taxon>Tracheophyta</taxon>
        <taxon>Spermatophyta</taxon>
        <taxon>Magnoliopsida</taxon>
        <taxon>Liliopsida</taxon>
        <taxon>Poales</taxon>
        <taxon>Poaceae</taxon>
        <taxon>PACMAD clade</taxon>
        <taxon>Panicoideae</taxon>
        <taxon>Panicodae</taxon>
        <taxon>Paniceae</taxon>
        <taxon>Cenchrinae</taxon>
        <taxon>Setaria</taxon>
    </lineage>
</organism>
<dbReference type="InterPro" id="IPR001810">
    <property type="entry name" value="F-box_dom"/>
</dbReference>
<evidence type="ECO:0000313" key="3">
    <source>
        <dbReference type="EnsemblPlants" id="KQL00720"/>
    </source>
</evidence>
<dbReference type="InParanoid" id="K3YMP1"/>
<dbReference type="Pfam" id="PF12937">
    <property type="entry name" value="F-box-like"/>
    <property type="match status" value="1"/>
</dbReference>
<feature type="domain" description="F-box" evidence="2">
    <location>
        <begin position="51"/>
        <end position="84"/>
    </location>
</feature>
<dbReference type="Proteomes" id="UP000004995">
    <property type="component" value="Unassembled WGS sequence"/>
</dbReference>
<dbReference type="OMA" id="LWMKESS"/>
<evidence type="ECO:0000259" key="2">
    <source>
        <dbReference type="Pfam" id="PF12937"/>
    </source>
</evidence>
<dbReference type="PANTHER" id="PTHR36140">
    <property type="entry name" value="F-BOX DOMAIN-CONTAINING PROTEIN-RELATED"/>
    <property type="match status" value="1"/>
</dbReference>
<name>K3YMP1_SETIT</name>
<dbReference type="PANTHER" id="PTHR36140:SF3">
    <property type="entry name" value="F-BOX DOMAIN-CONTAINING PROTEIN"/>
    <property type="match status" value="1"/>
</dbReference>
<evidence type="ECO:0000313" key="4">
    <source>
        <dbReference type="Proteomes" id="UP000004995"/>
    </source>
</evidence>
<protein>
    <recommendedName>
        <fullName evidence="2">F-box domain-containing protein</fullName>
    </recommendedName>
</protein>
<dbReference type="HOGENOM" id="CLU_049527_0_0_1"/>
<feature type="compositionally biased region" description="Low complexity" evidence="1">
    <location>
        <begin position="12"/>
        <end position="39"/>
    </location>
</feature>